<sequence length="193" mass="20839">MTTDKEKKKFAHKIALKPKDNHHLQLRNGSRVAVIGGGPAGSFFCLFLLRFAKRVGKDVSIDIYDDKDFSKCGPAGCNGCGGIISESLVQLLATEGINIPAEIMQKGIGSYVLHTDVGNVRIETPLHEKRIAAIYRGAGPLGAEDGKYGSFDNYLQSLAVKRGAHLVKDRAESICFDTNLPLVKTRGGGIKNL</sequence>
<organism evidence="2 3">
    <name type="scientific">Candidatus Scalindua brodae</name>
    <dbReference type="NCBI Taxonomy" id="237368"/>
    <lineage>
        <taxon>Bacteria</taxon>
        <taxon>Pseudomonadati</taxon>
        <taxon>Planctomycetota</taxon>
        <taxon>Candidatus Brocadiia</taxon>
        <taxon>Candidatus Brocadiales</taxon>
        <taxon>Candidatus Scalinduaceae</taxon>
        <taxon>Candidatus Scalindua</taxon>
    </lineage>
</organism>
<reference evidence="2 3" key="1">
    <citation type="submission" date="2014-10" db="EMBL/GenBank/DDBJ databases">
        <title>Draft genome of anammox bacterium scalindua brodae, obtained using differential coverage binning of sequence data from two enrichment reactors.</title>
        <authorList>
            <person name="Speth D.R."/>
            <person name="Russ L."/>
            <person name="Kartal B."/>
            <person name="Op den Camp H.J."/>
            <person name="Dutilh B.E."/>
            <person name="Jetten M.S."/>
        </authorList>
    </citation>
    <scope>NUCLEOTIDE SEQUENCE [LARGE SCALE GENOMIC DNA]</scope>
    <source>
        <strain evidence="2">RU1</strain>
    </source>
</reference>
<comment type="caution">
    <text evidence="2">The sequence shown here is derived from an EMBL/GenBank/DDBJ whole genome shotgun (WGS) entry which is preliminary data.</text>
</comment>
<feature type="transmembrane region" description="Helical" evidence="1">
    <location>
        <begin position="32"/>
        <end position="52"/>
    </location>
</feature>
<dbReference type="Proteomes" id="UP000030652">
    <property type="component" value="Unassembled WGS sequence"/>
</dbReference>
<evidence type="ECO:0000313" key="2">
    <source>
        <dbReference type="EMBL" id="KHE90237.1"/>
    </source>
</evidence>
<name>A0A0B0EA93_9BACT</name>
<evidence type="ECO:0000256" key="1">
    <source>
        <dbReference type="SAM" id="Phobius"/>
    </source>
</evidence>
<dbReference type="AlphaFoldDB" id="A0A0B0EA93"/>
<dbReference type="Gene3D" id="3.50.50.60">
    <property type="entry name" value="FAD/NAD(P)-binding domain"/>
    <property type="match status" value="1"/>
</dbReference>
<protein>
    <submittedName>
        <fullName evidence="2">Putative geranylgeranyl reductase</fullName>
    </submittedName>
</protein>
<gene>
    <name evidence="2" type="ORF">SCABRO_04027</name>
</gene>
<dbReference type="SUPFAM" id="SSF51905">
    <property type="entry name" value="FAD/NAD(P)-binding domain"/>
    <property type="match status" value="1"/>
</dbReference>
<accession>A0A0B0EA93</accession>
<keyword evidence="1" id="KW-1133">Transmembrane helix</keyword>
<evidence type="ECO:0000313" key="3">
    <source>
        <dbReference type="Proteomes" id="UP000030652"/>
    </source>
</evidence>
<proteinExistence type="predicted"/>
<dbReference type="InterPro" id="IPR036188">
    <property type="entry name" value="FAD/NAD-bd_sf"/>
</dbReference>
<keyword evidence="1" id="KW-0472">Membrane</keyword>
<dbReference type="eggNOG" id="COG0644">
    <property type="taxonomic scope" value="Bacteria"/>
</dbReference>
<keyword evidence="1" id="KW-0812">Transmembrane</keyword>
<dbReference type="EMBL" id="JRYO01000275">
    <property type="protein sequence ID" value="KHE90237.1"/>
    <property type="molecule type" value="Genomic_DNA"/>
</dbReference>